<dbReference type="PANTHER" id="PTHR33602">
    <property type="entry name" value="REGULATORY PROTEIN RECX FAMILY PROTEIN"/>
    <property type="match status" value="1"/>
</dbReference>
<dbReference type="InterPro" id="IPR003783">
    <property type="entry name" value="Regulatory_RecX"/>
</dbReference>
<dbReference type="GO" id="GO:0006282">
    <property type="term" value="P:regulation of DNA repair"/>
    <property type="evidence" value="ECO:0007669"/>
    <property type="project" value="UniProtKB-UniRule"/>
</dbReference>
<dbReference type="Pfam" id="PF21982">
    <property type="entry name" value="RecX_HTH1"/>
    <property type="match status" value="1"/>
</dbReference>
<evidence type="ECO:0000256" key="3">
    <source>
        <dbReference type="ARBA" id="ARBA00018111"/>
    </source>
</evidence>
<accession>A0A386H211</accession>
<feature type="domain" description="RecX first three-helical" evidence="7">
    <location>
        <begin position="66"/>
        <end position="105"/>
    </location>
</feature>
<reference evidence="8 9" key="1">
    <citation type="journal article" date="2019" name="Int. J. Syst. Evol. Microbiol.">
        <title>Clostridium fermenticellae sp. nov., isolated from the mud in a fermentation cellar for the production of the Chinese liquor, baijiu.</title>
        <authorList>
            <person name="Xu P.X."/>
            <person name="Chai L.J."/>
            <person name="Qiu T."/>
            <person name="Zhang X.J."/>
            <person name="Lu Z.M."/>
            <person name="Xiao C."/>
            <person name="Wang S.T."/>
            <person name="Shen C.H."/>
            <person name="Shi J.S."/>
            <person name="Xu Z.H."/>
        </authorList>
    </citation>
    <scope>NUCLEOTIDE SEQUENCE [LARGE SCALE GENOMIC DNA]</scope>
    <source>
        <strain evidence="8 9">JN500901</strain>
    </source>
</reference>
<comment type="subcellular location">
    <subcellularLocation>
        <location evidence="1 5">Cytoplasm</location>
    </subcellularLocation>
</comment>
<dbReference type="AlphaFoldDB" id="A0A386H211"/>
<protein>
    <recommendedName>
        <fullName evidence="3 5">Regulatory protein RecX</fullName>
    </recommendedName>
</protein>
<dbReference type="InterPro" id="IPR053924">
    <property type="entry name" value="RecX_HTH_2nd"/>
</dbReference>
<dbReference type="NCBIfam" id="NF001058">
    <property type="entry name" value="PRK00117.4-1"/>
    <property type="match status" value="1"/>
</dbReference>
<dbReference type="PANTHER" id="PTHR33602:SF1">
    <property type="entry name" value="REGULATORY PROTEIN RECX FAMILY PROTEIN"/>
    <property type="match status" value="1"/>
</dbReference>
<evidence type="ECO:0000256" key="2">
    <source>
        <dbReference type="ARBA" id="ARBA00009695"/>
    </source>
</evidence>
<evidence type="ECO:0000256" key="1">
    <source>
        <dbReference type="ARBA" id="ARBA00004496"/>
    </source>
</evidence>
<dbReference type="InterPro" id="IPR053926">
    <property type="entry name" value="RecX_HTH_1st"/>
</dbReference>
<dbReference type="OrthoDB" id="5421057at2"/>
<gene>
    <name evidence="5 8" type="primary">recX</name>
    <name evidence="8" type="ORF">D4Z93_04055</name>
</gene>
<evidence type="ECO:0000313" key="8">
    <source>
        <dbReference type="EMBL" id="AYD39737.1"/>
    </source>
</evidence>
<dbReference type="EMBL" id="CP032416">
    <property type="protein sequence ID" value="AYD39737.1"/>
    <property type="molecule type" value="Genomic_DNA"/>
</dbReference>
<proteinExistence type="inferred from homology"/>
<dbReference type="Pfam" id="PF02631">
    <property type="entry name" value="RecX_HTH2"/>
    <property type="match status" value="1"/>
</dbReference>
<organism evidence="8 9">
    <name type="scientific">Clostridium fermenticellae</name>
    <dbReference type="NCBI Taxonomy" id="2068654"/>
    <lineage>
        <taxon>Bacteria</taxon>
        <taxon>Bacillati</taxon>
        <taxon>Bacillota</taxon>
        <taxon>Clostridia</taxon>
        <taxon>Eubacteriales</taxon>
        <taxon>Clostridiaceae</taxon>
        <taxon>Clostridium</taxon>
    </lineage>
</organism>
<dbReference type="RefSeq" id="WP_119970612.1">
    <property type="nucleotide sequence ID" value="NZ_CP032416.1"/>
</dbReference>
<dbReference type="Gene3D" id="1.10.10.10">
    <property type="entry name" value="Winged helix-like DNA-binding domain superfamily/Winged helix DNA-binding domain"/>
    <property type="match status" value="4"/>
</dbReference>
<comment type="function">
    <text evidence="5">Modulates RecA activity.</text>
</comment>
<feature type="domain" description="RecX second three-helical" evidence="6">
    <location>
        <begin position="112"/>
        <end position="148"/>
    </location>
</feature>
<dbReference type="InterPro" id="IPR036388">
    <property type="entry name" value="WH-like_DNA-bd_sf"/>
</dbReference>
<evidence type="ECO:0000259" key="7">
    <source>
        <dbReference type="Pfam" id="PF21982"/>
    </source>
</evidence>
<keyword evidence="9" id="KW-1185">Reference proteome</keyword>
<evidence type="ECO:0000256" key="4">
    <source>
        <dbReference type="ARBA" id="ARBA00022490"/>
    </source>
</evidence>
<evidence type="ECO:0000259" key="6">
    <source>
        <dbReference type="Pfam" id="PF02631"/>
    </source>
</evidence>
<sequence>MEEKEKAITKIETQKNNKNRVNVYINNEFGFSCDTELIYIYNFIKGKKLEADYIKKIIDEDNFVKCKNSALRTIERSYKTEYQITQKLIQKGFEDNAINRVIDFLKKYKFIDDKRFIKSYIMEKIKSQGKNKIKCELLKKGIDKSIVDSELKNIDGSTEIKYAIKLAIKKYNILKKTEINYKKVYKKLGNYLITRGYNQDILKDVLNQVIDKNDCDKQVIKNREEQDTNNNDIDELKRIAKRRYDIISKSENSAVRIYRKLGNYLVRRGYSYENIRKVLKLLIDFNEDNV</sequence>
<dbReference type="HAMAP" id="MF_01114">
    <property type="entry name" value="RecX"/>
    <property type="match status" value="1"/>
</dbReference>
<comment type="similarity">
    <text evidence="2 5">Belongs to the RecX family.</text>
</comment>
<dbReference type="Proteomes" id="UP000266301">
    <property type="component" value="Chromosome"/>
</dbReference>
<evidence type="ECO:0000256" key="5">
    <source>
        <dbReference type="HAMAP-Rule" id="MF_01114"/>
    </source>
</evidence>
<keyword evidence="4 5" id="KW-0963">Cytoplasm</keyword>
<evidence type="ECO:0000313" key="9">
    <source>
        <dbReference type="Proteomes" id="UP000266301"/>
    </source>
</evidence>
<dbReference type="GO" id="GO:0005737">
    <property type="term" value="C:cytoplasm"/>
    <property type="evidence" value="ECO:0007669"/>
    <property type="project" value="UniProtKB-SubCell"/>
</dbReference>
<dbReference type="KEGG" id="cfer:D4Z93_04055"/>
<name>A0A386H211_9CLOT</name>